<keyword evidence="2" id="KW-1185">Reference proteome</keyword>
<evidence type="ECO:0000313" key="1">
    <source>
        <dbReference type="EMBL" id="GID61849.1"/>
    </source>
</evidence>
<comment type="caution">
    <text evidence="1">The sequence shown here is derived from an EMBL/GenBank/DDBJ whole genome shotgun (WGS) entry which is preliminary data.</text>
</comment>
<reference evidence="1 2" key="1">
    <citation type="submission" date="2021-01" db="EMBL/GenBank/DDBJ databases">
        <title>Whole genome shotgun sequence of Actinoplanes couchii NBRC 106145.</title>
        <authorList>
            <person name="Komaki H."/>
            <person name="Tamura T."/>
        </authorList>
    </citation>
    <scope>NUCLEOTIDE SEQUENCE [LARGE SCALE GENOMIC DNA]</scope>
    <source>
        <strain evidence="1 2">NBRC 106145</strain>
    </source>
</reference>
<name>A0ABQ3XTM5_9ACTN</name>
<dbReference type="Proteomes" id="UP000612282">
    <property type="component" value="Unassembled WGS sequence"/>
</dbReference>
<accession>A0ABQ3XTM5</accession>
<proteinExistence type="predicted"/>
<evidence type="ECO:0000313" key="2">
    <source>
        <dbReference type="Proteomes" id="UP000612282"/>
    </source>
</evidence>
<organism evidence="1 2">
    <name type="scientific">Actinoplanes couchii</name>
    <dbReference type="NCBI Taxonomy" id="403638"/>
    <lineage>
        <taxon>Bacteria</taxon>
        <taxon>Bacillati</taxon>
        <taxon>Actinomycetota</taxon>
        <taxon>Actinomycetes</taxon>
        <taxon>Micromonosporales</taxon>
        <taxon>Micromonosporaceae</taxon>
        <taxon>Actinoplanes</taxon>
    </lineage>
</organism>
<sequence length="95" mass="10159">MVIDGGLMVATTSSASLGRMTGQSDLGVNGECRCVMVRFCGYELLGSSQRCNAGSVRLGDTPDQQVRLGTAQQSVSVPPRTEYIVRSTLNVTPYR</sequence>
<protein>
    <submittedName>
        <fullName evidence="1">Uncharacterized protein</fullName>
    </submittedName>
</protein>
<gene>
    <name evidence="1" type="ORF">Aco03nite_102530</name>
</gene>
<dbReference type="EMBL" id="BOMG01000141">
    <property type="protein sequence ID" value="GID61849.1"/>
    <property type="molecule type" value="Genomic_DNA"/>
</dbReference>